<gene>
    <name evidence="1" type="ORF">CPter91_3295</name>
</gene>
<proteinExistence type="predicted"/>
<dbReference type="PATRIC" id="fig|279113.9.peg.3253"/>
<name>A0A127Q7M9_9BURK</name>
<protein>
    <submittedName>
        <fullName evidence="1">Uncharacterized protein</fullName>
    </submittedName>
</protein>
<dbReference type="KEGG" id="cpra:CPter91_3295"/>
<dbReference type="EMBL" id="CP013234">
    <property type="protein sequence ID" value="AMP05622.1"/>
    <property type="molecule type" value="Genomic_DNA"/>
</dbReference>
<organism evidence="1 2">
    <name type="scientific">Collimonas pratensis</name>
    <dbReference type="NCBI Taxonomy" id="279113"/>
    <lineage>
        <taxon>Bacteria</taxon>
        <taxon>Pseudomonadati</taxon>
        <taxon>Pseudomonadota</taxon>
        <taxon>Betaproteobacteria</taxon>
        <taxon>Burkholderiales</taxon>
        <taxon>Oxalobacteraceae</taxon>
        <taxon>Collimonas</taxon>
    </lineage>
</organism>
<evidence type="ECO:0000313" key="2">
    <source>
        <dbReference type="Proteomes" id="UP000074561"/>
    </source>
</evidence>
<dbReference type="Proteomes" id="UP000074561">
    <property type="component" value="Chromosome"/>
</dbReference>
<evidence type="ECO:0000313" key="1">
    <source>
        <dbReference type="EMBL" id="AMP05622.1"/>
    </source>
</evidence>
<dbReference type="AlphaFoldDB" id="A0A127Q7M9"/>
<sequence>MTASNHNNLSIIKREIMKRGSLILCSVLYAGVSGLAYAQMTPAENTAADPVASQPEMQAPVQVQDVESPVLPKPHIGMQVPKLAIHWDCKEACTVNEKVAPLIEKGYADAAMKQGYAVSDSETAEMVITDYRQRPPGARVMLGFLAGRDRLGVRIVYHAQERKAEDYYANSWLGMNSLCESVAQKSYSEIVTIVKAEQAKPAAAN</sequence>
<dbReference type="OrthoDB" id="8913424at2"/>
<accession>A0A127Q7M9</accession>
<reference evidence="1 2" key="1">
    <citation type="submission" date="2015-11" db="EMBL/GenBank/DDBJ databases">
        <title>Exploring the genomic traits of fungus-feeding bacterial genus Collimonas.</title>
        <authorList>
            <person name="Song C."/>
            <person name="Schmidt R."/>
            <person name="de Jager V."/>
            <person name="Krzyzanowska D."/>
            <person name="Jongedijk E."/>
            <person name="Cankar K."/>
            <person name="Beekwilder J."/>
            <person name="van Veen A."/>
            <person name="de Boer W."/>
            <person name="van Veen J.A."/>
            <person name="Garbeva P."/>
        </authorList>
    </citation>
    <scope>NUCLEOTIDE SEQUENCE [LARGE SCALE GENOMIC DNA]</scope>
    <source>
        <strain evidence="1 2">Ter91</strain>
    </source>
</reference>